<dbReference type="EMBL" id="JACGWV010000002">
    <property type="protein sequence ID" value="MBA8810857.1"/>
    <property type="molecule type" value="Genomic_DNA"/>
</dbReference>
<dbReference type="Proteomes" id="UP000540568">
    <property type="component" value="Unassembled WGS sequence"/>
</dbReference>
<evidence type="ECO:0000313" key="4">
    <source>
        <dbReference type="Proteomes" id="UP000540568"/>
    </source>
</evidence>
<evidence type="ECO:0000256" key="1">
    <source>
        <dbReference type="SAM" id="MobiDB-lite"/>
    </source>
</evidence>
<feature type="chain" id="PRO_5031059677" evidence="2">
    <location>
        <begin position="29"/>
        <end position="388"/>
    </location>
</feature>
<reference evidence="3 4" key="1">
    <citation type="submission" date="2020-07" db="EMBL/GenBank/DDBJ databases">
        <title>Sequencing the genomes of 1000 actinobacteria strains.</title>
        <authorList>
            <person name="Klenk H.-P."/>
        </authorList>
    </citation>
    <scope>NUCLEOTIDE SEQUENCE [LARGE SCALE GENOMIC DNA]</scope>
    <source>
        <strain evidence="3 4">DSM 44121</strain>
    </source>
</reference>
<dbReference type="AlphaFoldDB" id="A0A7W3JDI4"/>
<name>A0A7W3JDI4_9MICO</name>
<protein>
    <submittedName>
        <fullName evidence="3">Uncharacterized protein</fullName>
    </submittedName>
</protein>
<sequence>MRSKNRTILVLTAALGLVVSGAVAPATADEEPAELTETQFMDVYVTPDTAYQSGSGRVYGLLARGSEPGSEPADWVPHEGAPFSVYRVLDDGREFFSSHGLVSASGAFAFNINPQRTATWSLRYYGDDTHEPATVEVRQEIRPINRWTLKTSGFTVNTAPRAEGRVFARDVVLGTTPVKVPLDATMESYGQGDFTPCFRNISVEGRWASGERTNTAPTRWTNPGSGHTTETFRATDPVGLYEIGACGSMSVYTETPLTDDDGEIASEDFSFEEHSLEVFRLRRASLVTATANRTSLDEPGWVTLTGRVRKLSLAADGGSAAFKAARYTNVDVSWIVGSRPELEKTVKTDADGVYKVRVWTDASGTWQVGNRQNNVNATDVKKVRVTVG</sequence>
<evidence type="ECO:0000256" key="2">
    <source>
        <dbReference type="SAM" id="SignalP"/>
    </source>
</evidence>
<feature type="signal peptide" evidence="2">
    <location>
        <begin position="1"/>
        <end position="28"/>
    </location>
</feature>
<evidence type="ECO:0000313" key="3">
    <source>
        <dbReference type="EMBL" id="MBA8810857.1"/>
    </source>
</evidence>
<comment type="caution">
    <text evidence="3">The sequence shown here is derived from an EMBL/GenBank/DDBJ whole genome shotgun (WGS) entry which is preliminary data.</text>
</comment>
<keyword evidence="4" id="KW-1185">Reference proteome</keyword>
<gene>
    <name evidence="3" type="ORF">FHX71_004833</name>
</gene>
<proteinExistence type="predicted"/>
<feature type="region of interest" description="Disordered" evidence="1">
    <location>
        <begin position="212"/>
        <end position="232"/>
    </location>
</feature>
<organism evidence="3 4">
    <name type="scientific">Promicromonospora sukumoe</name>
    <dbReference type="NCBI Taxonomy" id="88382"/>
    <lineage>
        <taxon>Bacteria</taxon>
        <taxon>Bacillati</taxon>
        <taxon>Actinomycetota</taxon>
        <taxon>Actinomycetes</taxon>
        <taxon>Micrococcales</taxon>
        <taxon>Promicromonosporaceae</taxon>
        <taxon>Promicromonospora</taxon>
    </lineage>
</organism>
<dbReference type="RefSeq" id="WP_182619903.1">
    <property type="nucleotide sequence ID" value="NZ_BAAATF010000017.1"/>
</dbReference>
<keyword evidence="2" id="KW-0732">Signal</keyword>
<accession>A0A7W3JDI4</accession>